<name>A0A6A6GT43_VIRVR</name>
<organism evidence="2 3">
    <name type="scientific">Viridothelium virens</name>
    <name type="common">Speckled blister lichen</name>
    <name type="synonym">Trypethelium virens</name>
    <dbReference type="NCBI Taxonomy" id="1048519"/>
    <lineage>
        <taxon>Eukaryota</taxon>
        <taxon>Fungi</taxon>
        <taxon>Dikarya</taxon>
        <taxon>Ascomycota</taxon>
        <taxon>Pezizomycotina</taxon>
        <taxon>Dothideomycetes</taxon>
        <taxon>Dothideomycetes incertae sedis</taxon>
        <taxon>Trypetheliales</taxon>
        <taxon>Trypetheliaceae</taxon>
        <taxon>Viridothelium</taxon>
    </lineage>
</organism>
<dbReference type="Pfam" id="PF14587">
    <property type="entry name" value="Glyco_hydr_30_2"/>
    <property type="match status" value="1"/>
</dbReference>
<protein>
    <submittedName>
        <fullName evidence="2">Glycoside hydrolase family 30 protein</fullName>
    </submittedName>
</protein>
<dbReference type="InterPro" id="IPR039514">
    <property type="entry name" value="6GAL-like"/>
</dbReference>
<gene>
    <name evidence="2" type="ORF">EV356DRAFT_496971</name>
</gene>
<dbReference type="InterPro" id="IPR039743">
    <property type="entry name" value="6GAL/EXGAL"/>
</dbReference>
<dbReference type="SUPFAM" id="SSF51445">
    <property type="entry name" value="(Trans)glycosidases"/>
    <property type="match status" value="1"/>
</dbReference>
<accession>A0A6A6GT43</accession>
<keyword evidence="3" id="KW-1185">Reference proteome</keyword>
<dbReference type="AlphaFoldDB" id="A0A6A6GT43"/>
<dbReference type="InterPro" id="IPR017853">
    <property type="entry name" value="GH"/>
</dbReference>
<evidence type="ECO:0000313" key="2">
    <source>
        <dbReference type="EMBL" id="KAF2228952.1"/>
    </source>
</evidence>
<evidence type="ECO:0000259" key="1">
    <source>
        <dbReference type="Pfam" id="PF14587"/>
    </source>
</evidence>
<dbReference type="PANTHER" id="PTHR42767">
    <property type="entry name" value="ENDO-BETA-1,6-GALACTANASE"/>
    <property type="match status" value="1"/>
</dbReference>
<dbReference type="PANTHER" id="PTHR42767:SF1">
    <property type="entry name" value="ENDO-BETA-1,6-GALACTANASE-LIKE DOMAIN-CONTAINING PROTEIN"/>
    <property type="match status" value="1"/>
</dbReference>
<dbReference type="GO" id="GO:0004553">
    <property type="term" value="F:hydrolase activity, hydrolyzing O-glycosyl compounds"/>
    <property type="evidence" value="ECO:0007669"/>
    <property type="project" value="InterPro"/>
</dbReference>
<proteinExistence type="predicted"/>
<evidence type="ECO:0000313" key="3">
    <source>
        <dbReference type="Proteomes" id="UP000800092"/>
    </source>
</evidence>
<feature type="domain" description="Endo-beta-1,6-galactanase-like" evidence="1">
    <location>
        <begin position="17"/>
        <end position="267"/>
    </location>
</feature>
<dbReference type="Proteomes" id="UP000800092">
    <property type="component" value="Unassembled WGS sequence"/>
</dbReference>
<dbReference type="Gene3D" id="3.20.20.80">
    <property type="entry name" value="Glycosidases"/>
    <property type="match status" value="1"/>
</dbReference>
<dbReference type="EMBL" id="ML991882">
    <property type="protein sequence ID" value="KAF2228952.1"/>
    <property type="molecule type" value="Genomic_DNA"/>
</dbReference>
<reference evidence="2" key="1">
    <citation type="journal article" date="2020" name="Stud. Mycol.">
        <title>101 Dothideomycetes genomes: a test case for predicting lifestyles and emergence of pathogens.</title>
        <authorList>
            <person name="Haridas S."/>
            <person name="Albert R."/>
            <person name="Binder M."/>
            <person name="Bloem J."/>
            <person name="Labutti K."/>
            <person name="Salamov A."/>
            <person name="Andreopoulos B."/>
            <person name="Baker S."/>
            <person name="Barry K."/>
            <person name="Bills G."/>
            <person name="Bluhm B."/>
            <person name="Cannon C."/>
            <person name="Castanera R."/>
            <person name="Culley D."/>
            <person name="Daum C."/>
            <person name="Ezra D."/>
            <person name="Gonzalez J."/>
            <person name="Henrissat B."/>
            <person name="Kuo A."/>
            <person name="Liang C."/>
            <person name="Lipzen A."/>
            <person name="Lutzoni F."/>
            <person name="Magnuson J."/>
            <person name="Mondo S."/>
            <person name="Nolan M."/>
            <person name="Ohm R."/>
            <person name="Pangilinan J."/>
            <person name="Park H.-J."/>
            <person name="Ramirez L."/>
            <person name="Alfaro M."/>
            <person name="Sun H."/>
            <person name="Tritt A."/>
            <person name="Yoshinaga Y."/>
            <person name="Zwiers L.-H."/>
            <person name="Turgeon B."/>
            <person name="Goodwin S."/>
            <person name="Spatafora J."/>
            <person name="Crous P."/>
            <person name="Grigoriev I."/>
        </authorList>
    </citation>
    <scope>NUCLEOTIDE SEQUENCE</scope>
    <source>
        <strain evidence="2">Tuck. ex Michener</strain>
    </source>
</reference>
<keyword evidence="2" id="KW-0378">Hydrolase</keyword>
<sequence>MGGDGGNDTQEVTTVGSRVESFLLRNGTYDWSRDQAGVTFLNMAQAAGVPFITFFINAAPSNISDNGAACGWNLTAAKTPAFANYINTVLSHWTKQGINISYISPMNEPDNNRADCGQEGMAVSPDLRAQAFAAIKSALSNNSTASKVDIVGDETSQITTQAFPEYPDWLPLAATYLSNIAVHNYDYPDDQALSQYYDLVLNLTNNAPPPVKFTETCCSTNAGSGSSVFGAQYDPTMTNALIVARYVWQFLTIVQAQSFDWWTAVTNLPCSPTVNASCATAINETAGYNSGLIYIDGDYNQTQDYNLYLTKRAFMLKHFSYFHRPGAVRYDVAQDQLPDGVNALATKSVNGTSLSVLFMNNQTSSYNLTLQSPGNGAVLETAVKTTPEDDWTVVDPLPTVTNGSVAFELPAQSLWTLKFRS</sequence>
<dbReference type="OrthoDB" id="2012278at2759"/>